<dbReference type="EMBL" id="KQ976403">
    <property type="protein sequence ID" value="KYM92257.1"/>
    <property type="molecule type" value="Genomic_DNA"/>
</dbReference>
<reference evidence="2 3" key="1">
    <citation type="submission" date="2015-09" db="EMBL/GenBank/DDBJ databases">
        <title>Atta colombica WGS genome.</title>
        <authorList>
            <person name="Nygaard S."/>
            <person name="Hu H."/>
            <person name="Boomsma J."/>
            <person name="Zhang G."/>
        </authorList>
    </citation>
    <scope>NUCLEOTIDE SEQUENCE [LARGE SCALE GENOMIC DNA]</scope>
    <source>
        <strain evidence="2">Treedump-2</strain>
        <tissue evidence="2">Whole body</tissue>
    </source>
</reference>
<feature type="compositionally biased region" description="Basic and acidic residues" evidence="1">
    <location>
        <begin position="21"/>
        <end position="34"/>
    </location>
</feature>
<organism evidence="2 3">
    <name type="scientific">Atta colombica</name>
    <dbReference type="NCBI Taxonomy" id="520822"/>
    <lineage>
        <taxon>Eukaryota</taxon>
        <taxon>Metazoa</taxon>
        <taxon>Ecdysozoa</taxon>
        <taxon>Arthropoda</taxon>
        <taxon>Hexapoda</taxon>
        <taxon>Insecta</taxon>
        <taxon>Pterygota</taxon>
        <taxon>Neoptera</taxon>
        <taxon>Endopterygota</taxon>
        <taxon>Hymenoptera</taxon>
        <taxon>Apocrita</taxon>
        <taxon>Aculeata</taxon>
        <taxon>Formicoidea</taxon>
        <taxon>Formicidae</taxon>
        <taxon>Myrmicinae</taxon>
        <taxon>Atta</taxon>
    </lineage>
</organism>
<accession>A0A195BUJ8</accession>
<dbReference type="Proteomes" id="UP000078540">
    <property type="component" value="Unassembled WGS sequence"/>
</dbReference>
<sequence length="160" mass="18473">MASKKRREKKEERKRRGNQKKMKEPKGGEKKQREYHVDVDVDDCTVIGSPTPLYSLHLTLQSSRNRCHSTRGSYHFNIRPQKRYSEGGNTLLLRVRRITAHPTILPRPQELLKCKLTSVRLTKQSLETPSHGLHCCSSDYYVHSTSCPEISLLQDPIFGM</sequence>
<feature type="region of interest" description="Disordered" evidence="1">
    <location>
        <begin position="1"/>
        <end position="34"/>
    </location>
</feature>
<gene>
    <name evidence="2" type="ORF">ALC53_01320</name>
</gene>
<evidence type="ECO:0000313" key="2">
    <source>
        <dbReference type="EMBL" id="KYM92257.1"/>
    </source>
</evidence>
<dbReference type="AlphaFoldDB" id="A0A195BUJ8"/>
<feature type="compositionally biased region" description="Basic residues" evidence="1">
    <location>
        <begin position="1"/>
        <end position="20"/>
    </location>
</feature>
<evidence type="ECO:0000313" key="3">
    <source>
        <dbReference type="Proteomes" id="UP000078540"/>
    </source>
</evidence>
<evidence type="ECO:0000256" key="1">
    <source>
        <dbReference type="SAM" id="MobiDB-lite"/>
    </source>
</evidence>
<name>A0A195BUJ8_9HYME</name>
<proteinExistence type="predicted"/>
<keyword evidence="3" id="KW-1185">Reference proteome</keyword>
<protein>
    <submittedName>
        <fullName evidence="2">Uncharacterized protein</fullName>
    </submittedName>
</protein>